<evidence type="ECO:0000313" key="1">
    <source>
        <dbReference type="EMBL" id="GJS61496.1"/>
    </source>
</evidence>
<organism evidence="1 2">
    <name type="scientific">Tanacetum coccineum</name>
    <dbReference type="NCBI Taxonomy" id="301880"/>
    <lineage>
        <taxon>Eukaryota</taxon>
        <taxon>Viridiplantae</taxon>
        <taxon>Streptophyta</taxon>
        <taxon>Embryophyta</taxon>
        <taxon>Tracheophyta</taxon>
        <taxon>Spermatophyta</taxon>
        <taxon>Magnoliopsida</taxon>
        <taxon>eudicotyledons</taxon>
        <taxon>Gunneridae</taxon>
        <taxon>Pentapetalae</taxon>
        <taxon>asterids</taxon>
        <taxon>campanulids</taxon>
        <taxon>Asterales</taxon>
        <taxon>Asteraceae</taxon>
        <taxon>Asteroideae</taxon>
        <taxon>Anthemideae</taxon>
        <taxon>Anthemidinae</taxon>
        <taxon>Tanacetum</taxon>
    </lineage>
</organism>
<reference evidence="1" key="2">
    <citation type="submission" date="2022-01" db="EMBL/GenBank/DDBJ databases">
        <authorList>
            <person name="Yamashiro T."/>
            <person name="Shiraishi A."/>
            <person name="Satake H."/>
            <person name="Nakayama K."/>
        </authorList>
    </citation>
    <scope>NUCLEOTIDE SEQUENCE</scope>
</reference>
<dbReference type="EMBL" id="BQNB010009294">
    <property type="protein sequence ID" value="GJS61496.1"/>
    <property type="molecule type" value="Genomic_DNA"/>
</dbReference>
<evidence type="ECO:0000313" key="2">
    <source>
        <dbReference type="Proteomes" id="UP001151760"/>
    </source>
</evidence>
<reference evidence="1" key="1">
    <citation type="journal article" date="2022" name="Int. J. Mol. Sci.">
        <title>Draft Genome of Tanacetum Coccineum: Genomic Comparison of Closely Related Tanacetum-Family Plants.</title>
        <authorList>
            <person name="Yamashiro T."/>
            <person name="Shiraishi A."/>
            <person name="Nakayama K."/>
            <person name="Satake H."/>
        </authorList>
    </citation>
    <scope>NUCLEOTIDE SEQUENCE</scope>
</reference>
<sequence>MALPPRHQRHQCLRYEGLQYTEADIADFESRLARIYRRELSGARRCLSWRQFILALGLHIDEEMQAASFGAYQAESARQIPDKGDLKDYWIRISSARDFLGTTPSYTVIRDPIRMDVDSVNVPYLLARYLRLFAARRKNGVHISGGEFVARLAEHFGLLTAEIL</sequence>
<keyword evidence="2" id="KW-1185">Reference proteome</keyword>
<comment type="caution">
    <text evidence="1">The sequence shown here is derived from an EMBL/GenBank/DDBJ whole genome shotgun (WGS) entry which is preliminary data.</text>
</comment>
<dbReference type="Proteomes" id="UP001151760">
    <property type="component" value="Unassembled WGS sequence"/>
</dbReference>
<name>A0ABQ4X8C8_9ASTR</name>
<proteinExistence type="predicted"/>
<gene>
    <name evidence="1" type="ORF">Tco_0656280</name>
</gene>
<accession>A0ABQ4X8C8</accession>
<protein>
    <submittedName>
        <fullName evidence="1">Uncharacterized protein</fullName>
    </submittedName>
</protein>